<evidence type="ECO:0000256" key="8">
    <source>
        <dbReference type="RuleBase" id="RU004273"/>
    </source>
</evidence>
<dbReference type="EMBL" id="DS113204">
    <property type="protein sequence ID" value="EAY19768.1"/>
    <property type="molecule type" value="Genomic_DNA"/>
</dbReference>
<feature type="domain" description="Serine/threonine specific protein phosphatases" evidence="9">
    <location>
        <begin position="124"/>
        <end position="129"/>
    </location>
</feature>
<dbReference type="InterPro" id="IPR004843">
    <property type="entry name" value="Calcineurin-like_PHP"/>
</dbReference>
<evidence type="ECO:0000259" key="9">
    <source>
        <dbReference type="PROSITE" id="PS00125"/>
    </source>
</evidence>
<keyword evidence="4" id="KW-0904">Protein phosphatase</keyword>
<reference evidence="10" key="2">
    <citation type="journal article" date="2007" name="Science">
        <title>Draft genome sequence of the sexually transmitted pathogen Trichomonas vaginalis.</title>
        <authorList>
            <person name="Carlton J.M."/>
            <person name="Hirt R.P."/>
            <person name="Silva J.C."/>
            <person name="Delcher A.L."/>
            <person name="Schatz M."/>
            <person name="Zhao Q."/>
            <person name="Wortman J.R."/>
            <person name="Bidwell S.L."/>
            <person name="Alsmark U.C.M."/>
            <person name="Besteiro S."/>
            <person name="Sicheritz-Ponten T."/>
            <person name="Noel C.J."/>
            <person name="Dacks J.B."/>
            <person name="Foster P.G."/>
            <person name="Simillion C."/>
            <person name="Van de Peer Y."/>
            <person name="Miranda-Saavedra D."/>
            <person name="Barton G.J."/>
            <person name="Westrop G.D."/>
            <person name="Mueller S."/>
            <person name="Dessi D."/>
            <person name="Fiori P.L."/>
            <person name="Ren Q."/>
            <person name="Paulsen I."/>
            <person name="Zhang H."/>
            <person name="Bastida-Corcuera F.D."/>
            <person name="Simoes-Barbosa A."/>
            <person name="Brown M.T."/>
            <person name="Hayes R.D."/>
            <person name="Mukherjee M."/>
            <person name="Okumura C.Y."/>
            <person name="Schneider R."/>
            <person name="Smith A.J."/>
            <person name="Vanacova S."/>
            <person name="Villalvazo M."/>
            <person name="Haas B.J."/>
            <person name="Pertea M."/>
            <person name="Feldblyum T.V."/>
            <person name="Utterback T.R."/>
            <person name="Shu C.L."/>
            <person name="Osoegawa K."/>
            <person name="de Jong P.J."/>
            <person name="Hrdy I."/>
            <person name="Horvathova L."/>
            <person name="Zubacova Z."/>
            <person name="Dolezal P."/>
            <person name="Malik S.B."/>
            <person name="Logsdon J.M. Jr."/>
            <person name="Henze K."/>
            <person name="Gupta A."/>
            <person name="Wang C.C."/>
            <person name="Dunne R.L."/>
            <person name="Upcroft J.A."/>
            <person name="Upcroft P."/>
            <person name="White O."/>
            <person name="Salzberg S.L."/>
            <person name="Tang P."/>
            <person name="Chiu C.-H."/>
            <person name="Lee Y.-S."/>
            <person name="Embley T.M."/>
            <person name="Coombs G.H."/>
            <person name="Mottram J.C."/>
            <person name="Tachezy J."/>
            <person name="Fraser-Liggett C.M."/>
            <person name="Johnson P.J."/>
        </authorList>
    </citation>
    <scope>NUCLEOTIDE SEQUENCE [LARGE SCALE GENOMIC DNA]</scope>
    <source>
        <strain evidence="10">G3</strain>
    </source>
</reference>
<dbReference type="FunFam" id="3.60.21.10:FF:000069">
    <property type="entry name" value="Serine/threonine-protein phosphatase"/>
    <property type="match status" value="1"/>
</dbReference>
<evidence type="ECO:0000256" key="2">
    <source>
        <dbReference type="ARBA" id="ARBA00022723"/>
    </source>
</evidence>
<keyword evidence="2" id="KW-0479">Metal-binding</keyword>
<dbReference type="InterPro" id="IPR006186">
    <property type="entry name" value="Ser/Thr-sp_prot-phosphatase"/>
</dbReference>
<dbReference type="PANTHER" id="PTHR11668:SF300">
    <property type="entry name" value="SERINE_THREONINE-PROTEIN PHOSPHATASE"/>
    <property type="match status" value="1"/>
</dbReference>
<evidence type="ECO:0000256" key="7">
    <source>
        <dbReference type="ARBA" id="ARBA00048336"/>
    </source>
</evidence>
<dbReference type="PROSITE" id="PS00125">
    <property type="entry name" value="SER_THR_PHOSPHATASE"/>
    <property type="match status" value="1"/>
</dbReference>
<dbReference type="VEuPathDB" id="TrichDB:TVAGG3_0601170"/>
<evidence type="ECO:0000313" key="11">
    <source>
        <dbReference type="Proteomes" id="UP000001542"/>
    </source>
</evidence>
<dbReference type="PANTHER" id="PTHR11668">
    <property type="entry name" value="SERINE/THREONINE PROTEIN PHOSPHATASE"/>
    <property type="match status" value="1"/>
</dbReference>
<sequence>MLSRSIIDAYLPLIQNSSQHFDITKGDFEIPKLKRADLVDLLHKMIEIFRDEPSLIRLDGLFNVIGDIHGNLRDLLRVFAYCGTPIQNGYVFLGDYVDRGDFSIEVMVLLFSFKLAYPHHVYLLRGNHEFEMVNSFYGFRDQCINDYDEQIFNLFNEVFSYLPLAAIINDEYFLVHGGICPKLEKVSQIESIQRPIKTFHDEADDGDLITGLMWSDPSDSMAWFSDNIRGRGFFFGFQAARQFLDSNKLTYIIRAHECVDGLKEHFNGCVLTIFSSSHYYMNSNNSCGFIQLVKKSKYSMSMLPPMEQWKKMHAEYKFIEVGNTIPICQRSIKSFTTNRTRSSRLQYLIGSKNRIRTIIPIN</sequence>
<keyword evidence="11" id="KW-1185">Reference proteome</keyword>
<dbReference type="Proteomes" id="UP000001542">
    <property type="component" value="Unassembled WGS sequence"/>
</dbReference>
<organism evidence="10 11">
    <name type="scientific">Trichomonas vaginalis (strain ATCC PRA-98 / G3)</name>
    <dbReference type="NCBI Taxonomy" id="412133"/>
    <lineage>
        <taxon>Eukaryota</taxon>
        <taxon>Metamonada</taxon>
        <taxon>Parabasalia</taxon>
        <taxon>Trichomonadida</taxon>
        <taxon>Trichomonadidae</taxon>
        <taxon>Trichomonas</taxon>
    </lineage>
</organism>
<dbReference type="EC" id="3.1.3.16" evidence="8"/>
<dbReference type="SMART" id="SM00156">
    <property type="entry name" value="PP2Ac"/>
    <property type="match status" value="1"/>
</dbReference>
<dbReference type="SUPFAM" id="SSF56300">
    <property type="entry name" value="Metallo-dependent phosphatases"/>
    <property type="match status" value="1"/>
</dbReference>
<dbReference type="KEGG" id="tva:5465298"/>
<evidence type="ECO:0000256" key="1">
    <source>
        <dbReference type="ARBA" id="ARBA00001936"/>
    </source>
</evidence>
<dbReference type="PRINTS" id="PR00114">
    <property type="entry name" value="STPHPHTASE"/>
</dbReference>
<dbReference type="VEuPathDB" id="TrichDB:TVAG_178120"/>
<comment type="catalytic activity">
    <reaction evidence="6">
        <text>O-phospho-L-seryl-[protein] + H2O = L-seryl-[protein] + phosphate</text>
        <dbReference type="Rhea" id="RHEA:20629"/>
        <dbReference type="Rhea" id="RHEA-COMP:9863"/>
        <dbReference type="Rhea" id="RHEA-COMP:11604"/>
        <dbReference type="ChEBI" id="CHEBI:15377"/>
        <dbReference type="ChEBI" id="CHEBI:29999"/>
        <dbReference type="ChEBI" id="CHEBI:43474"/>
        <dbReference type="ChEBI" id="CHEBI:83421"/>
        <dbReference type="EC" id="3.1.3.16"/>
    </reaction>
</comment>
<dbReference type="InParanoid" id="A2DIG4"/>
<name>A2DIG4_TRIV3</name>
<keyword evidence="3 8" id="KW-0378">Hydrolase</keyword>
<dbReference type="RefSeq" id="XP_001580754.1">
    <property type="nucleotide sequence ID" value="XM_001580704.1"/>
</dbReference>
<evidence type="ECO:0000256" key="4">
    <source>
        <dbReference type="ARBA" id="ARBA00022912"/>
    </source>
</evidence>
<protein>
    <recommendedName>
        <fullName evidence="8">Serine/threonine-protein phosphatase</fullName>
        <ecNumber evidence="8">3.1.3.16</ecNumber>
    </recommendedName>
</protein>
<dbReference type="GO" id="GO:0005634">
    <property type="term" value="C:nucleus"/>
    <property type="evidence" value="ECO:0000318"/>
    <property type="project" value="GO_Central"/>
</dbReference>
<accession>A2DIG4</accession>
<keyword evidence="5" id="KW-0464">Manganese</keyword>
<dbReference type="CDD" id="cd00144">
    <property type="entry name" value="MPP_PPP_family"/>
    <property type="match status" value="1"/>
</dbReference>
<dbReference type="InterPro" id="IPR050341">
    <property type="entry name" value="PP1_catalytic_subunit"/>
</dbReference>
<dbReference type="Pfam" id="PF00149">
    <property type="entry name" value="Metallophos"/>
    <property type="match status" value="1"/>
</dbReference>
<dbReference type="eggNOG" id="KOG0374">
    <property type="taxonomic scope" value="Eukaryota"/>
</dbReference>
<reference evidence="10" key="1">
    <citation type="submission" date="2006-10" db="EMBL/GenBank/DDBJ databases">
        <authorList>
            <person name="Amadeo P."/>
            <person name="Zhao Q."/>
            <person name="Wortman J."/>
            <person name="Fraser-Liggett C."/>
            <person name="Carlton J."/>
        </authorList>
    </citation>
    <scope>NUCLEOTIDE SEQUENCE</scope>
    <source>
        <strain evidence="10">G3</strain>
    </source>
</reference>
<dbReference type="GO" id="GO:0005737">
    <property type="term" value="C:cytoplasm"/>
    <property type="evidence" value="ECO:0000318"/>
    <property type="project" value="GO_Central"/>
</dbReference>
<evidence type="ECO:0000256" key="6">
    <source>
        <dbReference type="ARBA" id="ARBA00047761"/>
    </source>
</evidence>
<dbReference type="GO" id="GO:0046872">
    <property type="term" value="F:metal ion binding"/>
    <property type="evidence" value="ECO:0007669"/>
    <property type="project" value="UniProtKB-KW"/>
</dbReference>
<dbReference type="GO" id="GO:0004722">
    <property type="term" value="F:protein serine/threonine phosphatase activity"/>
    <property type="evidence" value="ECO:0000318"/>
    <property type="project" value="GO_Central"/>
</dbReference>
<dbReference type="Gene3D" id="3.60.21.10">
    <property type="match status" value="1"/>
</dbReference>
<comment type="similarity">
    <text evidence="8">Belongs to the PPP phosphatase family.</text>
</comment>
<proteinExistence type="inferred from homology"/>
<dbReference type="STRING" id="5722.A2DIG4"/>
<dbReference type="OrthoDB" id="445564at2759"/>
<evidence type="ECO:0000313" key="10">
    <source>
        <dbReference type="EMBL" id="EAY19768.1"/>
    </source>
</evidence>
<comment type="catalytic activity">
    <reaction evidence="7 8">
        <text>O-phospho-L-threonyl-[protein] + H2O = L-threonyl-[protein] + phosphate</text>
        <dbReference type="Rhea" id="RHEA:47004"/>
        <dbReference type="Rhea" id="RHEA-COMP:11060"/>
        <dbReference type="Rhea" id="RHEA-COMP:11605"/>
        <dbReference type="ChEBI" id="CHEBI:15377"/>
        <dbReference type="ChEBI" id="CHEBI:30013"/>
        <dbReference type="ChEBI" id="CHEBI:43474"/>
        <dbReference type="ChEBI" id="CHEBI:61977"/>
        <dbReference type="EC" id="3.1.3.16"/>
    </reaction>
</comment>
<dbReference type="AlphaFoldDB" id="A2DIG4"/>
<comment type="cofactor">
    <cofactor evidence="1">
        <name>Mn(2+)</name>
        <dbReference type="ChEBI" id="CHEBI:29035"/>
    </cofactor>
</comment>
<dbReference type="InterPro" id="IPR029052">
    <property type="entry name" value="Metallo-depent_PP-like"/>
</dbReference>
<evidence type="ECO:0000256" key="3">
    <source>
        <dbReference type="ARBA" id="ARBA00022801"/>
    </source>
</evidence>
<evidence type="ECO:0000256" key="5">
    <source>
        <dbReference type="ARBA" id="ARBA00023211"/>
    </source>
</evidence>
<gene>
    <name evidence="10" type="ORF">TVAG_178120</name>
</gene>
<dbReference type="SMR" id="A2DIG4"/>